<evidence type="ECO:0000313" key="4">
    <source>
        <dbReference type="Proteomes" id="UP000593998"/>
    </source>
</evidence>
<reference evidence="2 4" key="2">
    <citation type="submission" date="2020-10" db="EMBL/GenBank/DDBJ databases">
        <title>Janibacter indicus TT2 genome sequence.</title>
        <authorList>
            <person name="Lee K."/>
            <person name="Ganzorig M."/>
        </authorList>
    </citation>
    <scope>NUCLEOTIDE SEQUENCE [LARGE SCALE GENOMIC DNA]</scope>
    <source>
        <strain evidence="2 4">TT2</strain>
    </source>
</reference>
<gene>
    <name evidence="1" type="ORF">ASJ30_01525</name>
    <name evidence="2" type="ORF">IGS73_01525</name>
</gene>
<dbReference type="KEGG" id="jte:ASJ30_01525"/>
<dbReference type="Proteomes" id="UP000593998">
    <property type="component" value="Chromosome"/>
</dbReference>
<dbReference type="RefSeq" id="WP_072623543.1">
    <property type="nucleotide sequence ID" value="NZ_CP013290.1"/>
</dbReference>
<accession>A0A1L3MDH6</accession>
<reference evidence="1 3" key="1">
    <citation type="submission" date="2015-11" db="EMBL/GenBank/DDBJ databases">
        <authorList>
            <person name="Zhang Y."/>
            <person name="Guo Z."/>
        </authorList>
    </citation>
    <scope>NUCLEOTIDE SEQUENCE [LARGE SCALE GENOMIC DNA]</scope>
    <source>
        <strain evidence="1 3">YFY001</strain>
    </source>
</reference>
<protein>
    <submittedName>
        <fullName evidence="1">Asparaginase</fullName>
    </submittedName>
</protein>
<evidence type="ECO:0000313" key="2">
    <source>
        <dbReference type="EMBL" id="QOK23146.1"/>
    </source>
</evidence>
<sequence>MTAQASDTAALDAAPVLVHVTRGGFVESAHRATLVATDAAGGTPLRHGRVDDPVLPRSSLKPIQALAMVRLGLDLPPHLLALVCSSHSGEAVHRDAVAEILATAGLGLDALRTTPSLPLGELEHARWLAAGEAPTPVAMDCSGKHAGMLVTCTLHGWPTETYLDPEHPLQLAIRDTVAEIVGEVTHTTVDGCGAPLFAVPLSGLAAAFGRLAAADPTTDDGRVAEAMRTAPHMVGGTGRDVTTFMEAMPGLIAKDGAESVYAAGLPDGRGVAVKVADGAPVARARQGLLAHALLALGADTPGLRELADQPVLGHGRPVGAVEVLDLIAP</sequence>
<dbReference type="Pfam" id="PF06089">
    <property type="entry name" value="Asparaginase_II"/>
    <property type="match status" value="1"/>
</dbReference>
<evidence type="ECO:0000313" key="3">
    <source>
        <dbReference type="Proteomes" id="UP000182938"/>
    </source>
</evidence>
<dbReference type="AlphaFoldDB" id="A0A1L3MDH6"/>
<dbReference type="Proteomes" id="UP000182938">
    <property type="component" value="Chromosome"/>
</dbReference>
<dbReference type="EMBL" id="CP013290">
    <property type="protein sequence ID" value="APH00370.1"/>
    <property type="molecule type" value="Genomic_DNA"/>
</dbReference>
<dbReference type="EMBL" id="CP062789">
    <property type="protein sequence ID" value="QOK23146.1"/>
    <property type="molecule type" value="Genomic_DNA"/>
</dbReference>
<name>A0A1L3MDH6_9MICO</name>
<proteinExistence type="predicted"/>
<evidence type="ECO:0000313" key="1">
    <source>
        <dbReference type="EMBL" id="APH00370.1"/>
    </source>
</evidence>
<organism evidence="1 3">
    <name type="scientific">Janibacter indicus</name>
    <dbReference type="NCBI Taxonomy" id="857417"/>
    <lineage>
        <taxon>Bacteria</taxon>
        <taxon>Bacillati</taxon>
        <taxon>Actinomycetota</taxon>
        <taxon>Actinomycetes</taxon>
        <taxon>Micrococcales</taxon>
        <taxon>Intrasporangiaceae</taxon>
        <taxon>Janibacter</taxon>
    </lineage>
</organism>
<dbReference type="InterPro" id="IPR010349">
    <property type="entry name" value="Asparaginase_II"/>
</dbReference>
<keyword evidence="3" id="KW-1185">Reference proteome</keyword>
<dbReference type="PANTHER" id="PTHR42110">
    <property type="entry name" value="L-ASPARAGINASE, PUTATIVE (AFU_ORTHOLOGUE AFUA_3G11890)-RELATED"/>
    <property type="match status" value="1"/>
</dbReference>
<dbReference type="PANTHER" id="PTHR42110:SF1">
    <property type="entry name" value="L-ASPARAGINASE, PUTATIVE (AFU_ORTHOLOGUE AFUA_3G11890)-RELATED"/>
    <property type="match status" value="1"/>
</dbReference>